<sequence length="399" mass="44832">MPQPDLFASSTLTVSELTEDIKLLLEGNFPDVKVEGEVSNASTSRSGHTYFTLKDEDAQLSCVIWSGINRRLDIDLTDGQHIIAGGDIQVYPPHGKYQLIVRSVEQAGVGALQKAFEKLKARLKKEGLFEEHHKKPLPRFPFRIGVVTSATGAAFHDIRDTLERRWPAATVYLHHASVQGANAAPELVRAINWFSSRQDVDLLIVGRGGGSLEDLWPFNEEAVARALFNCRVPTISAVGHEVDFSISDFVADARAATPTQAAILATPDINEVRMYADDLSNRLHSSVEDRLTNYKEHVRQLVQSHALQVVRQKVTGFHERVSGLQHRLQHQQQVMIMQKREVLSELRHRLAIRNPNAALEQGYSRIRQEGKWIKSFKAFNKKKAATIEWKDGKAELNDK</sequence>
<comment type="subunit">
    <text evidence="5">Heterooligomer composed of large and small subunits.</text>
</comment>
<dbReference type="GO" id="GO:0008855">
    <property type="term" value="F:exodeoxyribonuclease VII activity"/>
    <property type="evidence" value="ECO:0007669"/>
    <property type="project" value="UniProtKB-UniRule"/>
</dbReference>
<evidence type="ECO:0000259" key="8">
    <source>
        <dbReference type="Pfam" id="PF13742"/>
    </source>
</evidence>
<evidence type="ECO:0000313" key="9">
    <source>
        <dbReference type="EMBL" id="SMO76924.1"/>
    </source>
</evidence>
<dbReference type="InterPro" id="IPR003753">
    <property type="entry name" value="Exonuc_VII_L"/>
</dbReference>
<organism evidence="9 10">
    <name type="scientific">Fodinibius sediminis</name>
    <dbReference type="NCBI Taxonomy" id="1214077"/>
    <lineage>
        <taxon>Bacteria</taxon>
        <taxon>Pseudomonadati</taxon>
        <taxon>Balneolota</taxon>
        <taxon>Balneolia</taxon>
        <taxon>Balneolales</taxon>
        <taxon>Balneolaceae</taxon>
        <taxon>Fodinibius</taxon>
    </lineage>
</organism>
<dbReference type="Pfam" id="PF13742">
    <property type="entry name" value="tRNA_anti_2"/>
    <property type="match status" value="1"/>
</dbReference>
<dbReference type="RefSeq" id="WP_142715123.1">
    <property type="nucleotide sequence ID" value="NZ_FXTH01000012.1"/>
</dbReference>
<comment type="subcellular location">
    <subcellularLocation>
        <location evidence="5 6">Cytoplasm</location>
    </subcellularLocation>
</comment>
<dbReference type="EC" id="3.1.11.6" evidence="5"/>
<dbReference type="GO" id="GO:0006308">
    <property type="term" value="P:DNA catabolic process"/>
    <property type="evidence" value="ECO:0007669"/>
    <property type="project" value="UniProtKB-UniRule"/>
</dbReference>
<dbReference type="PANTHER" id="PTHR30008">
    <property type="entry name" value="EXODEOXYRIBONUCLEASE 7 LARGE SUBUNIT"/>
    <property type="match status" value="1"/>
</dbReference>
<gene>
    <name evidence="5" type="primary">xseA</name>
    <name evidence="9" type="ORF">SAMN06265218_11282</name>
</gene>
<evidence type="ECO:0000256" key="2">
    <source>
        <dbReference type="ARBA" id="ARBA00022722"/>
    </source>
</evidence>
<keyword evidence="1 5" id="KW-0963">Cytoplasm</keyword>
<dbReference type="GO" id="GO:0003676">
    <property type="term" value="F:nucleic acid binding"/>
    <property type="evidence" value="ECO:0007669"/>
    <property type="project" value="InterPro"/>
</dbReference>
<evidence type="ECO:0000256" key="4">
    <source>
        <dbReference type="ARBA" id="ARBA00022839"/>
    </source>
</evidence>
<comment type="catalytic activity">
    <reaction evidence="5 6">
        <text>Exonucleolytic cleavage in either 5'- to 3'- or 3'- to 5'-direction to yield nucleoside 5'-phosphates.</text>
        <dbReference type="EC" id="3.1.11.6"/>
    </reaction>
</comment>
<dbReference type="GO" id="GO:0005737">
    <property type="term" value="C:cytoplasm"/>
    <property type="evidence" value="ECO:0007669"/>
    <property type="project" value="UniProtKB-SubCell"/>
</dbReference>
<keyword evidence="10" id="KW-1185">Reference proteome</keyword>
<dbReference type="GO" id="GO:0009318">
    <property type="term" value="C:exodeoxyribonuclease VII complex"/>
    <property type="evidence" value="ECO:0007669"/>
    <property type="project" value="UniProtKB-UniRule"/>
</dbReference>
<dbReference type="OrthoDB" id="9802795at2"/>
<feature type="domain" description="OB-fold nucleic acid binding" evidence="8">
    <location>
        <begin position="12"/>
        <end position="104"/>
    </location>
</feature>
<dbReference type="InterPro" id="IPR020579">
    <property type="entry name" value="Exonuc_VII_lsu_C"/>
</dbReference>
<keyword evidence="4 5" id="KW-0269">Exonuclease</keyword>
<protein>
    <recommendedName>
        <fullName evidence="5">Exodeoxyribonuclease 7 large subunit</fullName>
        <ecNumber evidence="5">3.1.11.6</ecNumber>
    </recommendedName>
    <alternativeName>
        <fullName evidence="5">Exodeoxyribonuclease VII large subunit</fullName>
        <shortName evidence="5">Exonuclease VII large subunit</shortName>
    </alternativeName>
</protein>
<comment type="similarity">
    <text evidence="5 6">Belongs to the XseA family.</text>
</comment>
<reference evidence="9 10" key="1">
    <citation type="submission" date="2017-05" db="EMBL/GenBank/DDBJ databases">
        <authorList>
            <person name="Varghese N."/>
            <person name="Submissions S."/>
        </authorList>
    </citation>
    <scope>NUCLEOTIDE SEQUENCE [LARGE SCALE GENOMIC DNA]</scope>
    <source>
        <strain evidence="9 10">DSM 21194</strain>
    </source>
</reference>
<comment type="function">
    <text evidence="5">Bidirectionally degrades single-stranded DNA into large acid-insoluble oligonucleotides, which are then degraded further into small acid-soluble oligonucleotides.</text>
</comment>
<evidence type="ECO:0000313" key="10">
    <source>
        <dbReference type="Proteomes" id="UP000317593"/>
    </source>
</evidence>
<evidence type="ECO:0000256" key="5">
    <source>
        <dbReference type="HAMAP-Rule" id="MF_00378"/>
    </source>
</evidence>
<accession>A0A521DYX3</accession>
<feature type="domain" description="Exonuclease VII large subunit C-terminal" evidence="7">
    <location>
        <begin position="128"/>
        <end position="350"/>
    </location>
</feature>
<dbReference type="HAMAP" id="MF_00378">
    <property type="entry name" value="Exonuc_7_L"/>
    <property type="match status" value="1"/>
</dbReference>
<evidence type="ECO:0000256" key="1">
    <source>
        <dbReference type="ARBA" id="ARBA00022490"/>
    </source>
</evidence>
<dbReference type="CDD" id="cd04489">
    <property type="entry name" value="ExoVII_LU_OBF"/>
    <property type="match status" value="1"/>
</dbReference>
<dbReference type="EMBL" id="FXTH01000012">
    <property type="protein sequence ID" value="SMO76924.1"/>
    <property type="molecule type" value="Genomic_DNA"/>
</dbReference>
<dbReference type="Proteomes" id="UP000317593">
    <property type="component" value="Unassembled WGS sequence"/>
</dbReference>
<dbReference type="AlphaFoldDB" id="A0A521DYX3"/>
<evidence type="ECO:0000259" key="7">
    <source>
        <dbReference type="Pfam" id="PF02601"/>
    </source>
</evidence>
<dbReference type="PANTHER" id="PTHR30008:SF0">
    <property type="entry name" value="EXODEOXYRIBONUCLEASE 7 LARGE SUBUNIT"/>
    <property type="match status" value="1"/>
</dbReference>
<dbReference type="NCBIfam" id="TIGR00237">
    <property type="entry name" value="xseA"/>
    <property type="match status" value="1"/>
</dbReference>
<dbReference type="Pfam" id="PF02601">
    <property type="entry name" value="Exonuc_VII_L"/>
    <property type="match status" value="1"/>
</dbReference>
<evidence type="ECO:0000256" key="6">
    <source>
        <dbReference type="RuleBase" id="RU004355"/>
    </source>
</evidence>
<dbReference type="InterPro" id="IPR025824">
    <property type="entry name" value="OB-fold_nuc-bd_dom"/>
</dbReference>
<proteinExistence type="inferred from homology"/>
<keyword evidence="2 5" id="KW-0540">Nuclease</keyword>
<name>A0A521DYX3_9BACT</name>
<keyword evidence="3 5" id="KW-0378">Hydrolase</keyword>
<evidence type="ECO:0000256" key="3">
    <source>
        <dbReference type="ARBA" id="ARBA00022801"/>
    </source>
</evidence>